<dbReference type="AlphaFoldDB" id="A0A2T3AHY3"/>
<evidence type="ECO:0000313" key="1">
    <source>
        <dbReference type="EMBL" id="PSR98943.1"/>
    </source>
</evidence>
<dbReference type="EMBL" id="KZ678387">
    <property type="protein sequence ID" value="PSR98943.1"/>
    <property type="molecule type" value="Genomic_DNA"/>
</dbReference>
<dbReference type="InParanoid" id="A0A2T3AHY3"/>
<proteinExistence type="predicted"/>
<sequence length="55" mass="5970">MAGNLNPKTIMAPLAAFTMAAVLFGWTRSSIQAAKVNRATKTQEYKDQRTSGPDL</sequence>
<keyword evidence="2" id="KW-1185">Reference proteome</keyword>
<name>A0A2T3AHY3_9PEZI</name>
<dbReference type="Proteomes" id="UP000241462">
    <property type="component" value="Unassembled WGS sequence"/>
</dbReference>
<gene>
    <name evidence="1" type="ORF">BD289DRAFT_503347</name>
</gene>
<dbReference type="OrthoDB" id="5304367at2759"/>
<reference evidence="1 2" key="1">
    <citation type="journal article" date="2018" name="Mycol. Prog.">
        <title>Coniella lustricola, a new species from submerged detritus.</title>
        <authorList>
            <person name="Raudabaugh D.B."/>
            <person name="Iturriaga T."/>
            <person name="Carver A."/>
            <person name="Mondo S."/>
            <person name="Pangilinan J."/>
            <person name="Lipzen A."/>
            <person name="He G."/>
            <person name="Amirebrahimi M."/>
            <person name="Grigoriev I.V."/>
            <person name="Miller A.N."/>
        </authorList>
    </citation>
    <scope>NUCLEOTIDE SEQUENCE [LARGE SCALE GENOMIC DNA]</scope>
    <source>
        <strain evidence="1 2">B22-T-1</strain>
    </source>
</reference>
<evidence type="ECO:0000313" key="2">
    <source>
        <dbReference type="Proteomes" id="UP000241462"/>
    </source>
</evidence>
<protein>
    <submittedName>
        <fullName evidence="1">Uncharacterized protein</fullName>
    </submittedName>
</protein>
<organism evidence="1 2">
    <name type="scientific">Coniella lustricola</name>
    <dbReference type="NCBI Taxonomy" id="2025994"/>
    <lineage>
        <taxon>Eukaryota</taxon>
        <taxon>Fungi</taxon>
        <taxon>Dikarya</taxon>
        <taxon>Ascomycota</taxon>
        <taxon>Pezizomycotina</taxon>
        <taxon>Sordariomycetes</taxon>
        <taxon>Sordariomycetidae</taxon>
        <taxon>Diaporthales</taxon>
        <taxon>Schizoparmaceae</taxon>
        <taxon>Coniella</taxon>
    </lineage>
</organism>
<accession>A0A2T3AHY3</accession>